<dbReference type="InterPro" id="IPR052733">
    <property type="entry name" value="Chloroplast_QOR"/>
</dbReference>
<dbReference type="EC" id="1.-.-.-" evidence="2"/>
<dbReference type="Pfam" id="PF00107">
    <property type="entry name" value="ADH_zinc_N"/>
    <property type="match status" value="1"/>
</dbReference>
<evidence type="ECO:0000313" key="3">
    <source>
        <dbReference type="Proteomes" id="UP001601444"/>
    </source>
</evidence>
<dbReference type="PANTHER" id="PTHR44013:SF1">
    <property type="entry name" value="ZINC-TYPE ALCOHOL DEHYDROGENASE-LIKE PROTEIN C16A3.02C"/>
    <property type="match status" value="1"/>
</dbReference>
<dbReference type="PANTHER" id="PTHR44013">
    <property type="entry name" value="ZINC-TYPE ALCOHOL DEHYDROGENASE-LIKE PROTEIN C16A3.02C"/>
    <property type="match status" value="1"/>
</dbReference>
<dbReference type="Gene3D" id="3.90.180.10">
    <property type="entry name" value="Medium-chain alcohol dehydrogenases, catalytic domain"/>
    <property type="match status" value="1"/>
</dbReference>
<sequence>MRAIVVQKFGGNPELADVPVPKPGDGEVQVALDAAGVNPWDLKMAEGVLANSMPTDFPMILGVDGAGSVSAVGAGVTKFAVGDRVVGKFLTPPAGHGSWAEYATLPQDATLVPIPADVTTVNAAALPIAGLTAQDLVDAAGLRRDQKVLVVGATGGVGSFLVQLAALAGAYVIATAKPDAADQISRLGASETIDYGATGIADAVQFTHPDGIDALFDLVSGPEDFALHARLVKSGGRAYSTIGSADEAALTAHDITGGNFQSTGRAPELTRLLDHVAAGDVVVPVQSIVPLEAAPAILGTGGARGKTVLAV</sequence>
<dbReference type="SUPFAM" id="SSF50129">
    <property type="entry name" value="GroES-like"/>
    <property type="match status" value="1"/>
</dbReference>
<dbReference type="InterPro" id="IPR013149">
    <property type="entry name" value="ADH-like_C"/>
</dbReference>
<accession>A0ABW6PQY9</accession>
<dbReference type="EMBL" id="JBIAMX010000010">
    <property type="protein sequence ID" value="MFF0544763.1"/>
    <property type="molecule type" value="Genomic_DNA"/>
</dbReference>
<feature type="domain" description="Enoyl reductase (ER)" evidence="1">
    <location>
        <begin position="10"/>
        <end position="309"/>
    </location>
</feature>
<protein>
    <submittedName>
        <fullName evidence="2">NADP-dependent oxidoreductase</fullName>
        <ecNumber evidence="2">1.-.-.-</ecNumber>
    </submittedName>
</protein>
<organism evidence="2 3">
    <name type="scientific">Nocardia thailandica</name>
    <dbReference type="NCBI Taxonomy" id="257275"/>
    <lineage>
        <taxon>Bacteria</taxon>
        <taxon>Bacillati</taxon>
        <taxon>Actinomycetota</taxon>
        <taxon>Actinomycetes</taxon>
        <taxon>Mycobacteriales</taxon>
        <taxon>Nocardiaceae</taxon>
        <taxon>Nocardia</taxon>
    </lineage>
</organism>
<dbReference type="Proteomes" id="UP001601444">
    <property type="component" value="Unassembled WGS sequence"/>
</dbReference>
<reference evidence="2 3" key="1">
    <citation type="submission" date="2024-10" db="EMBL/GenBank/DDBJ databases">
        <title>The Natural Products Discovery Center: Release of the First 8490 Sequenced Strains for Exploring Actinobacteria Biosynthetic Diversity.</title>
        <authorList>
            <person name="Kalkreuter E."/>
            <person name="Kautsar S.A."/>
            <person name="Yang D."/>
            <person name="Bader C.D."/>
            <person name="Teijaro C.N."/>
            <person name="Fluegel L."/>
            <person name="Davis C.M."/>
            <person name="Simpson J.R."/>
            <person name="Lauterbach L."/>
            <person name="Steele A.D."/>
            <person name="Gui C."/>
            <person name="Meng S."/>
            <person name="Li G."/>
            <person name="Viehrig K."/>
            <person name="Ye F."/>
            <person name="Su P."/>
            <person name="Kiefer A.F."/>
            <person name="Nichols A."/>
            <person name="Cepeda A.J."/>
            <person name="Yan W."/>
            <person name="Fan B."/>
            <person name="Jiang Y."/>
            <person name="Adhikari A."/>
            <person name="Zheng C.-J."/>
            <person name="Schuster L."/>
            <person name="Cowan T.M."/>
            <person name="Smanski M.J."/>
            <person name="Chevrette M.G."/>
            <person name="De Carvalho L.P.S."/>
            <person name="Shen B."/>
        </authorList>
    </citation>
    <scope>NUCLEOTIDE SEQUENCE [LARGE SCALE GENOMIC DNA]</scope>
    <source>
        <strain evidence="2 3">NPDC004045</strain>
    </source>
</reference>
<proteinExistence type="predicted"/>
<dbReference type="RefSeq" id="WP_387701261.1">
    <property type="nucleotide sequence ID" value="NZ_JBIAMX010000010.1"/>
</dbReference>
<dbReference type="InterPro" id="IPR013154">
    <property type="entry name" value="ADH-like_N"/>
</dbReference>
<dbReference type="Gene3D" id="3.40.50.720">
    <property type="entry name" value="NAD(P)-binding Rossmann-like Domain"/>
    <property type="match status" value="1"/>
</dbReference>
<dbReference type="InterPro" id="IPR011032">
    <property type="entry name" value="GroES-like_sf"/>
</dbReference>
<dbReference type="CDD" id="cd05289">
    <property type="entry name" value="MDR_like_2"/>
    <property type="match status" value="1"/>
</dbReference>
<dbReference type="SUPFAM" id="SSF51735">
    <property type="entry name" value="NAD(P)-binding Rossmann-fold domains"/>
    <property type="match status" value="1"/>
</dbReference>
<gene>
    <name evidence="2" type="ORF">ACFYTF_18195</name>
</gene>
<dbReference type="Pfam" id="PF08240">
    <property type="entry name" value="ADH_N"/>
    <property type="match status" value="1"/>
</dbReference>
<dbReference type="GO" id="GO:0016491">
    <property type="term" value="F:oxidoreductase activity"/>
    <property type="evidence" value="ECO:0007669"/>
    <property type="project" value="UniProtKB-KW"/>
</dbReference>
<keyword evidence="2" id="KW-0560">Oxidoreductase</keyword>
<comment type="caution">
    <text evidence="2">The sequence shown here is derived from an EMBL/GenBank/DDBJ whole genome shotgun (WGS) entry which is preliminary data.</text>
</comment>
<dbReference type="InterPro" id="IPR020843">
    <property type="entry name" value="ER"/>
</dbReference>
<keyword evidence="3" id="KW-1185">Reference proteome</keyword>
<name>A0ABW6PQY9_9NOCA</name>
<dbReference type="InterPro" id="IPR036291">
    <property type="entry name" value="NAD(P)-bd_dom_sf"/>
</dbReference>
<evidence type="ECO:0000259" key="1">
    <source>
        <dbReference type="SMART" id="SM00829"/>
    </source>
</evidence>
<dbReference type="SMART" id="SM00829">
    <property type="entry name" value="PKS_ER"/>
    <property type="match status" value="1"/>
</dbReference>
<evidence type="ECO:0000313" key="2">
    <source>
        <dbReference type="EMBL" id="MFF0544763.1"/>
    </source>
</evidence>